<dbReference type="EMBL" id="FPKS01000001">
    <property type="protein sequence ID" value="SFZ70032.1"/>
    <property type="molecule type" value="Genomic_DNA"/>
</dbReference>
<protein>
    <recommendedName>
        <fullName evidence="5">Lipoprotein</fullName>
    </recommendedName>
</protein>
<gene>
    <name evidence="3" type="ORF">SAMN02746068_00029</name>
</gene>
<dbReference type="AlphaFoldDB" id="A0A1K2H453"/>
<organism evidence="3 4">
    <name type="scientific">Pseudolactococcus chungangensis CAU 28 = DSM 22330</name>
    <dbReference type="NCBI Taxonomy" id="1122154"/>
    <lineage>
        <taxon>Bacteria</taxon>
        <taxon>Bacillati</taxon>
        <taxon>Bacillota</taxon>
        <taxon>Bacilli</taxon>
        <taxon>Lactobacillales</taxon>
        <taxon>Streptococcaceae</taxon>
        <taxon>Pseudolactococcus</taxon>
    </lineage>
</organism>
<sequence length="255" mass="29726">MKLKNKFSISKMISLLMFVSALSVLVACTQIKKGINSMSEDKKITKIEIGETYKATWSKIADEKIENDKVLYYIKFLDEKTFMYVEDDTQHYEEYYSEEHDDIKLISIKLGTYKKSGDNFVQESYLAYDDLVFSPLIDVKKGAIGEVSSFMKKHKEFFEEDMIYKYVIEKYDDYYRIDGNKPKTSKPSDALRISDVKLPDTVEEFLAQYNLTSEDNKKSSDVKPQSYGQSEKKKMFDPAQFPVHREDDGTIWVGF</sequence>
<evidence type="ECO:0000313" key="3">
    <source>
        <dbReference type="EMBL" id="SFZ70032.1"/>
    </source>
</evidence>
<feature type="signal peptide" evidence="2">
    <location>
        <begin position="1"/>
        <end position="26"/>
    </location>
</feature>
<feature type="chain" id="PRO_5012362971" description="Lipoprotein" evidence="2">
    <location>
        <begin position="27"/>
        <end position="255"/>
    </location>
</feature>
<evidence type="ECO:0000256" key="2">
    <source>
        <dbReference type="SAM" id="SignalP"/>
    </source>
</evidence>
<reference evidence="3 4" key="1">
    <citation type="submission" date="2016-11" db="EMBL/GenBank/DDBJ databases">
        <authorList>
            <person name="Jaros S."/>
            <person name="Januszkiewicz K."/>
            <person name="Wedrychowicz H."/>
        </authorList>
    </citation>
    <scope>NUCLEOTIDE SEQUENCE [LARGE SCALE GENOMIC DNA]</scope>
    <source>
        <strain evidence="3 4">DSM 22330</strain>
    </source>
</reference>
<keyword evidence="2" id="KW-0732">Signal</keyword>
<dbReference type="RefSeq" id="WP_072353396.1">
    <property type="nucleotide sequence ID" value="NZ_FPKS01000001.1"/>
</dbReference>
<dbReference type="PROSITE" id="PS51257">
    <property type="entry name" value="PROKAR_LIPOPROTEIN"/>
    <property type="match status" value="1"/>
</dbReference>
<accession>A0A1K2H453</accession>
<dbReference type="Proteomes" id="UP000185655">
    <property type="component" value="Unassembled WGS sequence"/>
</dbReference>
<proteinExistence type="predicted"/>
<evidence type="ECO:0008006" key="5">
    <source>
        <dbReference type="Google" id="ProtNLM"/>
    </source>
</evidence>
<evidence type="ECO:0000256" key="1">
    <source>
        <dbReference type="SAM" id="MobiDB-lite"/>
    </source>
</evidence>
<name>A0A1K2H453_9LACT</name>
<evidence type="ECO:0000313" key="4">
    <source>
        <dbReference type="Proteomes" id="UP000185655"/>
    </source>
</evidence>
<dbReference type="STRING" id="1122154.SAMN02746068_00029"/>
<feature type="region of interest" description="Disordered" evidence="1">
    <location>
        <begin position="214"/>
        <end position="239"/>
    </location>
</feature>